<dbReference type="RefSeq" id="WP_152760324.1">
    <property type="nucleotide sequence ID" value="NZ_WHNP01000016.1"/>
</dbReference>
<feature type="region of interest" description="Disordered" evidence="1">
    <location>
        <begin position="94"/>
        <end position="114"/>
    </location>
</feature>
<accession>A0A7X1NBB9</accession>
<dbReference type="EMBL" id="WHNP01000016">
    <property type="protein sequence ID" value="MPW18828.1"/>
    <property type="molecule type" value="Genomic_DNA"/>
</dbReference>
<reference evidence="2 3" key="1">
    <citation type="submission" date="2019-10" db="EMBL/GenBank/DDBJ databases">
        <title>Paraburkholderia sp. isolated from nodules of Mimosa pudica from Brazilian Atlantic Forest soils.</title>
        <authorList>
            <person name="Paulitsch F."/>
            <person name="Hungria M."/>
            <person name="Dall'Agnol R."/>
        </authorList>
    </citation>
    <scope>NUCLEOTIDE SEQUENCE [LARGE SCALE GENOMIC DNA]</scope>
    <source>
        <strain evidence="2 3">CNPSo 3157</strain>
    </source>
</reference>
<evidence type="ECO:0000313" key="2">
    <source>
        <dbReference type="EMBL" id="MPW18828.1"/>
    </source>
</evidence>
<organism evidence="2 3">
    <name type="scientific">Paraburkholderia franconis</name>
    <dbReference type="NCBI Taxonomy" id="2654983"/>
    <lineage>
        <taxon>Bacteria</taxon>
        <taxon>Pseudomonadati</taxon>
        <taxon>Pseudomonadota</taxon>
        <taxon>Betaproteobacteria</taxon>
        <taxon>Burkholderiales</taxon>
        <taxon>Burkholderiaceae</taxon>
        <taxon>Paraburkholderia</taxon>
    </lineage>
</organism>
<evidence type="ECO:0000313" key="3">
    <source>
        <dbReference type="Proteomes" id="UP000484381"/>
    </source>
</evidence>
<evidence type="ECO:0008006" key="4">
    <source>
        <dbReference type="Google" id="ProtNLM"/>
    </source>
</evidence>
<proteinExistence type="predicted"/>
<sequence length="178" mass="19519">MTALVAKGDITTTRGVVLSRSSTQFDEEGRTLAVDLDYATCGTCGVGPFRIYGSVSDWTDEGRSMVKDLDPVNCPCKKNLVLAKRQDYLIERRGRGSSSVAKSSSKPVQSTRSYDEQIRIVDDAGRPVANCPYHIKDNAGNEHQRLTDASGLCPRVHTDNANTLDIAIGLKALERWKE</sequence>
<gene>
    <name evidence="2" type="ORF">GCT13_18465</name>
</gene>
<comment type="caution">
    <text evidence="2">The sequence shown here is derived from an EMBL/GenBank/DDBJ whole genome shotgun (WGS) entry which is preliminary data.</text>
</comment>
<protein>
    <recommendedName>
        <fullName evidence="4">PAAR domain-containing protein</fullName>
    </recommendedName>
</protein>
<evidence type="ECO:0000256" key="1">
    <source>
        <dbReference type="SAM" id="MobiDB-lite"/>
    </source>
</evidence>
<dbReference type="Proteomes" id="UP000484381">
    <property type="component" value="Unassembled WGS sequence"/>
</dbReference>
<dbReference type="CDD" id="cd14744">
    <property type="entry name" value="PAAR_CT_2"/>
    <property type="match status" value="1"/>
</dbReference>
<dbReference type="AlphaFoldDB" id="A0A7X1NBB9"/>
<feature type="compositionally biased region" description="Low complexity" evidence="1">
    <location>
        <begin position="97"/>
        <end position="110"/>
    </location>
</feature>
<keyword evidence="3" id="KW-1185">Reference proteome</keyword>
<name>A0A7X1NBB9_9BURK</name>